<feature type="domain" description="C2H2-type" evidence="4">
    <location>
        <begin position="304"/>
        <end position="328"/>
    </location>
</feature>
<accession>A0A8X6URY4</accession>
<dbReference type="EMBL" id="BMAW01036470">
    <property type="protein sequence ID" value="GFU44148.1"/>
    <property type="molecule type" value="Genomic_DNA"/>
</dbReference>
<dbReference type="GO" id="GO:0008270">
    <property type="term" value="F:zinc ion binding"/>
    <property type="evidence" value="ECO:0007669"/>
    <property type="project" value="UniProtKB-KW"/>
</dbReference>
<comment type="caution">
    <text evidence="5">The sequence shown here is derived from an EMBL/GenBank/DDBJ whole genome shotgun (WGS) entry which is preliminary data.</text>
</comment>
<evidence type="ECO:0000256" key="3">
    <source>
        <dbReference type="SAM" id="MobiDB-lite"/>
    </source>
</evidence>
<keyword evidence="1" id="KW-0863">Zinc-finger</keyword>
<dbReference type="Proteomes" id="UP000887013">
    <property type="component" value="Unassembled WGS sequence"/>
</dbReference>
<dbReference type="PROSITE" id="PS50157">
    <property type="entry name" value="ZINC_FINGER_C2H2_2"/>
    <property type="match status" value="1"/>
</dbReference>
<name>A0A8X6URY4_NEPPI</name>
<gene>
    <name evidence="5" type="ORF">NPIL_277511</name>
</gene>
<reference evidence="5" key="1">
    <citation type="submission" date="2020-08" db="EMBL/GenBank/DDBJ databases">
        <title>Multicomponent nature underlies the extraordinary mechanical properties of spider dragline silk.</title>
        <authorList>
            <person name="Kono N."/>
            <person name="Nakamura H."/>
            <person name="Mori M."/>
            <person name="Yoshida Y."/>
            <person name="Ohtoshi R."/>
            <person name="Malay A.D."/>
            <person name="Moran D.A.P."/>
            <person name="Tomita M."/>
            <person name="Numata K."/>
            <person name="Arakawa K."/>
        </authorList>
    </citation>
    <scope>NUCLEOTIDE SEQUENCE</scope>
</reference>
<evidence type="ECO:0000313" key="5">
    <source>
        <dbReference type="EMBL" id="GFU44148.1"/>
    </source>
</evidence>
<evidence type="ECO:0000313" key="6">
    <source>
        <dbReference type="Proteomes" id="UP000887013"/>
    </source>
</evidence>
<evidence type="ECO:0000256" key="2">
    <source>
        <dbReference type="SAM" id="Coils"/>
    </source>
</evidence>
<keyword evidence="6" id="KW-1185">Reference proteome</keyword>
<evidence type="ECO:0000259" key="4">
    <source>
        <dbReference type="PROSITE" id="PS50157"/>
    </source>
</evidence>
<keyword evidence="2" id="KW-0175">Coiled coil</keyword>
<feature type="region of interest" description="Disordered" evidence="3">
    <location>
        <begin position="278"/>
        <end position="303"/>
    </location>
</feature>
<proteinExistence type="predicted"/>
<keyword evidence="1" id="KW-0862">Zinc</keyword>
<evidence type="ECO:0000256" key="1">
    <source>
        <dbReference type="PROSITE-ProRule" id="PRU00042"/>
    </source>
</evidence>
<organism evidence="5 6">
    <name type="scientific">Nephila pilipes</name>
    <name type="common">Giant wood spider</name>
    <name type="synonym">Nephila maculata</name>
    <dbReference type="NCBI Taxonomy" id="299642"/>
    <lineage>
        <taxon>Eukaryota</taxon>
        <taxon>Metazoa</taxon>
        <taxon>Ecdysozoa</taxon>
        <taxon>Arthropoda</taxon>
        <taxon>Chelicerata</taxon>
        <taxon>Arachnida</taxon>
        <taxon>Araneae</taxon>
        <taxon>Araneomorphae</taxon>
        <taxon>Entelegynae</taxon>
        <taxon>Araneoidea</taxon>
        <taxon>Nephilidae</taxon>
        <taxon>Nephila</taxon>
    </lineage>
</organism>
<keyword evidence="1" id="KW-0479">Metal-binding</keyword>
<sequence>MFSSVCKNAADSDSERYFTHSEPMFLLQTKPPERIENNFQTIANDRMLLYPSHYSGIGDSLPTKDSDTELFAFDISDSFLQYQSPYYAEQTNFNVNCCDSTVENAELQLKNVQEESVSLSSVGRCIRTACDILLGIDPCDNDNLLGSIYSQLKGAISTEFNFSTSHEDASLLKANILYGCEDYQSENNCENRESENKLLKYDDIPSLSMRYNFSETFTEDETTDSEFMSLISSDSKQQASFSGADQLDGNVQKNTEIKREKLETEKYQFKHDFRLSRSLRYKSSETPNEERNDTKPKQSGEKLLQCDGCQRIFPLQDNLDRHLSTQSG</sequence>
<protein>
    <recommendedName>
        <fullName evidence="4">C2H2-type domain-containing protein</fullName>
    </recommendedName>
</protein>
<feature type="coiled-coil region" evidence="2">
    <location>
        <begin position="95"/>
        <end position="122"/>
    </location>
</feature>
<feature type="compositionally biased region" description="Basic and acidic residues" evidence="3">
    <location>
        <begin position="288"/>
        <end position="300"/>
    </location>
</feature>
<dbReference type="AlphaFoldDB" id="A0A8X6URY4"/>
<dbReference type="InterPro" id="IPR013087">
    <property type="entry name" value="Znf_C2H2_type"/>
</dbReference>